<comment type="subcellular location">
    <subcellularLocation>
        <location evidence="9">Cell membrane</location>
        <topology evidence="9">Multi-pass membrane protein</topology>
    </subcellularLocation>
    <subcellularLocation>
        <location evidence="1">Membrane</location>
        <topology evidence="1">Multi-pass membrane protein</topology>
    </subcellularLocation>
</comment>
<dbReference type="GO" id="GO:0005549">
    <property type="term" value="F:odorant binding"/>
    <property type="evidence" value="ECO:0007669"/>
    <property type="project" value="InterPro"/>
</dbReference>
<dbReference type="FunCoup" id="A0A482XF28">
    <property type="interactions" value="81"/>
</dbReference>
<keyword evidence="5 9" id="KW-1133">Transmembrane helix</keyword>
<accession>A0A482XF28</accession>
<feature type="transmembrane region" description="Helical" evidence="9">
    <location>
        <begin position="20"/>
        <end position="44"/>
    </location>
</feature>
<evidence type="ECO:0000256" key="3">
    <source>
        <dbReference type="ARBA" id="ARBA00022692"/>
    </source>
</evidence>
<dbReference type="GO" id="GO:0005886">
    <property type="term" value="C:plasma membrane"/>
    <property type="evidence" value="ECO:0007669"/>
    <property type="project" value="UniProtKB-SubCell"/>
</dbReference>
<keyword evidence="4 9" id="KW-0552">Olfaction</keyword>
<evidence type="ECO:0000313" key="10">
    <source>
        <dbReference type="EMBL" id="RZF44337.1"/>
    </source>
</evidence>
<dbReference type="OrthoDB" id="7677057at2759"/>
<evidence type="ECO:0000256" key="2">
    <source>
        <dbReference type="ARBA" id="ARBA00022606"/>
    </source>
</evidence>
<evidence type="ECO:0000256" key="4">
    <source>
        <dbReference type="ARBA" id="ARBA00022725"/>
    </source>
</evidence>
<sequence length="395" mass="44733">MEVMSGVKNILRIMSGNGPMGYMPILLISVLTALLTVTTGLAVIEFWEEKSTRFLAIKDLNVIITVYLFSAEYAFYSDKIQVLIDIIDEDLPKAALYDVGGHSRNDDTGRSEMEEEVKERQRLTRTYQDERQRIHANLSFALKIIVGNLSAAPLLLGLVRRATWPQRPWDIHLPLELSLPAAWSTFHVYVLFYILHVVFYVSGLLNTYCLFTSVNLAAHRVCYELKMLCLAVTSAASAAKPDPVFLANVVAHHQKICRTVELINQNCNFSVTISNQCIGIQICLYLYMTVEGDSIGLQIVSLANFCFVVFIIFLYCDGGQSIINENVLLRDSLAQCPWPGKPFWLRRTILFMLTRATPELKVKPFGLYILNLSTFKSVLNASYTFFNVMRTISRQ</sequence>
<gene>
    <name evidence="10" type="ORF">LSTR_LSTR006887</name>
</gene>
<dbReference type="GO" id="GO:0007165">
    <property type="term" value="P:signal transduction"/>
    <property type="evidence" value="ECO:0007669"/>
    <property type="project" value="UniProtKB-KW"/>
</dbReference>
<evidence type="ECO:0000256" key="9">
    <source>
        <dbReference type="RuleBase" id="RU351113"/>
    </source>
</evidence>
<evidence type="ECO:0000313" key="11">
    <source>
        <dbReference type="Proteomes" id="UP000291343"/>
    </source>
</evidence>
<evidence type="ECO:0000256" key="7">
    <source>
        <dbReference type="ARBA" id="ARBA00023170"/>
    </source>
</evidence>
<dbReference type="AlphaFoldDB" id="A0A482XF28"/>
<dbReference type="SMR" id="A0A482XF28"/>
<evidence type="ECO:0000256" key="1">
    <source>
        <dbReference type="ARBA" id="ARBA00004141"/>
    </source>
</evidence>
<feature type="transmembrane region" description="Helical" evidence="9">
    <location>
        <begin position="186"/>
        <end position="209"/>
    </location>
</feature>
<dbReference type="GO" id="GO:0004984">
    <property type="term" value="F:olfactory receptor activity"/>
    <property type="evidence" value="ECO:0007669"/>
    <property type="project" value="InterPro"/>
</dbReference>
<reference evidence="10 11" key="1">
    <citation type="journal article" date="2017" name="Gigascience">
        <title>Genome sequence of the small brown planthopper, Laodelphax striatellus.</title>
        <authorList>
            <person name="Zhu J."/>
            <person name="Jiang F."/>
            <person name="Wang X."/>
            <person name="Yang P."/>
            <person name="Bao Y."/>
            <person name="Zhao W."/>
            <person name="Wang W."/>
            <person name="Lu H."/>
            <person name="Wang Q."/>
            <person name="Cui N."/>
            <person name="Li J."/>
            <person name="Chen X."/>
            <person name="Luo L."/>
            <person name="Yu J."/>
            <person name="Kang L."/>
            <person name="Cui F."/>
        </authorList>
    </citation>
    <scope>NUCLEOTIDE SEQUENCE [LARGE SCALE GENOMIC DNA]</scope>
    <source>
        <strain evidence="10">Lst14</strain>
    </source>
</reference>
<evidence type="ECO:0000256" key="5">
    <source>
        <dbReference type="ARBA" id="ARBA00022989"/>
    </source>
</evidence>
<comment type="similarity">
    <text evidence="9">Belongs to the insect chemoreceptor superfamily. Heteromeric odorant receptor channel (TC 1.A.69) family.</text>
</comment>
<proteinExistence type="inferred from homology"/>
<evidence type="ECO:0000256" key="8">
    <source>
        <dbReference type="ARBA" id="ARBA00023224"/>
    </source>
</evidence>
<name>A0A482XF28_LAOST</name>
<keyword evidence="6 9" id="KW-0472">Membrane</keyword>
<dbReference type="PANTHER" id="PTHR21137:SF42">
    <property type="entry name" value="ODORANT RECEPTOR 83A"/>
    <property type="match status" value="1"/>
</dbReference>
<comment type="caution">
    <text evidence="10">The sequence shown here is derived from an EMBL/GenBank/DDBJ whole genome shotgun (WGS) entry which is preliminary data.</text>
</comment>
<keyword evidence="11" id="KW-1185">Reference proteome</keyword>
<dbReference type="Pfam" id="PF02949">
    <property type="entry name" value="7tm_6"/>
    <property type="match status" value="1"/>
</dbReference>
<evidence type="ECO:0000256" key="6">
    <source>
        <dbReference type="ARBA" id="ARBA00023136"/>
    </source>
</evidence>
<organism evidence="10 11">
    <name type="scientific">Laodelphax striatellus</name>
    <name type="common">Small brown planthopper</name>
    <name type="synonym">Delphax striatella</name>
    <dbReference type="NCBI Taxonomy" id="195883"/>
    <lineage>
        <taxon>Eukaryota</taxon>
        <taxon>Metazoa</taxon>
        <taxon>Ecdysozoa</taxon>
        <taxon>Arthropoda</taxon>
        <taxon>Hexapoda</taxon>
        <taxon>Insecta</taxon>
        <taxon>Pterygota</taxon>
        <taxon>Neoptera</taxon>
        <taxon>Paraneoptera</taxon>
        <taxon>Hemiptera</taxon>
        <taxon>Auchenorrhyncha</taxon>
        <taxon>Fulgoroidea</taxon>
        <taxon>Delphacidae</taxon>
        <taxon>Criomorphinae</taxon>
        <taxon>Laodelphax</taxon>
    </lineage>
</organism>
<feature type="transmembrane region" description="Helical" evidence="9">
    <location>
        <begin position="140"/>
        <end position="159"/>
    </location>
</feature>
<protein>
    <recommendedName>
        <fullName evidence="9">Odorant receptor</fullName>
    </recommendedName>
</protein>
<dbReference type="Proteomes" id="UP000291343">
    <property type="component" value="Unassembled WGS sequence"/>
</dbReference>
<dbReference type="InParanoid" id="A0A482XF28"/>
<keyword evidence="7 9" id="KW-0675">Receptor</keyword>
<dbReference type="InterPro" id="IPR004117">
    <property type="entry name" value="7tm6_olfct_rcpt"/>
</dbReference>
<keyword evidence="2 9" id="KW-0716">Sensory transduction</keyword>
<keyword evidence="8 9" id="KW-0807">Transducer</keyword>
<keyword evidence="3 9" id="KW-0812">Transmembrane</keyword>
<feature type="transmembrane region" description="Helical" evidence="9">
    <location>
        <begin position="295"/>
        <end position="316"/>
    </location>
</feature>
<dbReference type="PANTHER" id="PTHR21137">
    <property type="entry name" value="ODORANT RECEPTOR"/>
    <property type="match status" value="1"/>
</dbReference>
<comment type="caution">
    <text evidence="9">Lacks conserved residue(s) required for the propagation of feature annotation.</text>
</comment>
<dbReference type="EMBL" id="QKKF02011155">
    <property type="protein sequence ID" value="RZF44337.1"/>
    <property type="molecule type" value="Genomic_DNA"/>
</dbReference>